<dbReference type="Gene3D" id="1.20.120.530">
    <property type="entry name" value="GntR ligand-binding domain-like"/>
    <property type="match status" value="1"/>
</dbReference>
<evidence type="ECO:0000256" key="1">
    <source>
        <dbReference type="ARBA" id="ARBA00023015"/>
    </source>
</evidence>
<evidence type="ECO:0000259" key="4">
    <source>
        <dbReference type="PROSITE" id="PS50949"/>
    </source>
</evidence>
<organism evidence="5 6">
    <name type="scientific">Metabacillus herbersteinensis</name>
    <dbReference type="NCBI Taxonomy" id="283816"/>
    <lineage>
        <taxon>Bacteria</taxon>
        <taxon>Bacillati</taxon>
        <taxon>Bacillota</taxon>
        <taxon>Bacilli</taxon>
        <taxon>Bacillales</taxon>
        <taxon>Bacillaceae</taxon>
        <taxon>Metabacillus</taxon>
    </lineage>
</organism>
<protein>
    <submittedName>
        <fullName evidence="5">FadR/GntR family transcriptional regulator</fullName>
    </submittedName>
</protein>
<evidence type="ECO:0000256" key="2">
    <source>
        <dbReference type="ARBA" id="ARBA00023125"/>
    </source>
</evidence>
<dbReference type="InterPro" id="IPR000524">
    <property type="entry name" value="Tscrpt_reg_HTH_GntR"/>
</dbReference>
<dbReference type="PANTHER" id="PTHR43537">
    <property type="entry name" value="TRANSCRIPTIONAL REGULATOR, GNTR FAMILY"/>
    <property type="match status" value="1"/>
</dbReference>
<dbReference type="Gene3D" id="1.10.10.10">
    <property type="entry name" value="Winged helix-like DNA-binding domain superfamily/Winged helix DNA-binding domain"/>
    <property type="match status" value="1"/>
</dbReference>
<name>A0ABV6GGD8_9BACI</name>
<evidence type="ECO:0000313" key="6">
    <source>
        <dbReference type="Proteomes" id="UP001589854"/>
    </source>
</evidence>
<keyword evidence="6" id="KW-1185">Reference proteome</keyword>
<dbReference type="EMBL" id="JBHLVO010000012">
    <property type="protein sequence ID" value="MFC0272745.1"/>
    <property type="molecule type" value="Genomic_DNA"/>
</dbReference>
<dbReference type="PANTHER" id="PTHR43537:SF5">
    <property type="entry name" value="UXU OPERON TRANSCRIPTIONAL REGULATOR"/>
    <property type="match status" value="1"/>
</dbReference>
<gene>
    <name evidence="5" type="ORF">ACFFIX_15015</name>
</gene>
<dbReference type="Proteomes" id="UP001589854">
    <property type="component" value="Unassembled WGS sequence"/>
</dbReference>
<keyword evidence="1" id="KW-0805">Transcription regulation</keyword>
<sequence length="232" mass="26023">MNIEKIITKKVSESVGEQIEKMIESGTFKAGEKLPSVRELCEMFGVGRSAVRDAITALKGKGAVDVKQGEGTYVCEFDSTKLFNSTLLLPSTKDIKELVQVRKILETAIAEMAALNRTEYDLLNMKEILSTQVTSGWEADYQFHMAIAKAAGNEILIQLMQCISTTTKKAMNDFHKTIQTNKSTVKQIAEQHLEIYEYIKLGEPKKAHQKMSEHLNQVEELMQNSVLSNFSL</sequence>
<dbReference type="InterPro" id="IPR036390">
    <property type="entry name" value="WH_DNA-bd_sf"/>
</dbReference>
<dbReference type="InterPro" id="IPR036388">
    <property type="entry name" value="WH-like_DNA-bd_sf"/>
</dbReference>
<keyword evidence="2" id="KW-0238">DNA-binding</keyword>
<dbReference type="PRINTS" id="PR00035">
    <property type="entry name" value="HTHGNTR"/>
</dbReference>
<evidence type="ECO:0000256" key="3">
    <source>
        <dbReference type="ARBA" id="ARBA00023163"/>
    </source>
</evidence>
<accession>A0ABV6GGD8</accession>
<dbReference type="RefSeq" id="WP_378935368.1">
    <property type="nucleotide sequence ID" value="NZ_JBHLVO010000012.1"/>
</dbReference>
<feature type="domain" description="HTH gntR-type" evidence="4">
    <location>
        <begin position="9"/>
        <end position="77"/>
    </location>
</feature>
<dbReference type="PROSITE" id="PS50949">
    <property type="entry name" value="HTH_GNTR"/>
    <property type="match status" value="1"/>
</dbReference>
<dbReference type="SUPFAM" id="SSF46785">
    <property type="entry name" value="Winged helix' DNA-binding domain"/>
    <property type="match status" value="1"/>
</dbReference>
<dbReference type="CDD" id="cd07377">
    <property type="entry name" value="WHTH_GntR"/>
    <property type="match status" value="1"/>
</dbReference>
<dbReference type="Pfam" id="PF07729">
    <property type="entry name" value="FCD"/>
    <property type="match status" value="1"/>
</dbReference>
<keyword evidence="3" id="KW-0804">Transcription</keyword>
<reference evidence="5 6" key="1">
    <citation type="submission" date="2024-09" db="EMBL/GenBank/DDBJ databases">
        <authorList>
            <person name="Sun Q."/>
            <person name="Mori K."/>
        </authorList>
    </citation>
    <scope>NUCLEOTIDE SEQUENCE [LARGE SCALE GENOMIC DNA]</scope>
    <source>
        <strain evidence="5 6">CCM 7228</strain>
    </source>
</reference>
<evidence type="ECO:0000313" key="5">
    <source>
        <dbReference type="EMBL" id="MFC0272745.1"/>
    </source>
</evidence>
<dbReference type="Pfam" id="PF00392">
    <property type="entry name" value="GntR"/>
    <property type="match status" value="1"/>
</dbReference>
<dbReference type="InterPro" id="IPR008920">
    <property type="entry name" value="TF_FadR/GntR_C"/>
</dbReference>
<dbReference type="SMART" id="SM00895">
    <property type="entry name" value="FCD"/>
    <property type="match status" value="1"/>
</dbReference>
<dbReference type="SMART" id="SM00345">
    <property type="entry name" value="HTH_GNTR"/>
    <property type="match status" value="1"/>
</dbReference>
<dbReference type="InterPro" id="IPR011711">
    <property type="entry name" value="GntR_C"/>
</dbReference>
<comment type="caution">
    <text evidence="5">The sequence shown here is derived from an EMBL/GenBank/DDBJ whole genome shotgun (WGS) entry which is preliminary data.</text>
</comment>
<dbReference type="SUPFAM" id="SSF48008">
    <property type="entry name" value="GntR ligand-binding domain-like"/>
    <property type="match status" value="1"/>
</dbReference>
<proteinExistence type="predicted"/>